<keyword evidence="2" id="KW-1185">Reference proteome</keyword>
<dbReference type="Pfam" id="PF05137">
    <property type="entry name" value="PilN"/>
    <property type="match status" value="1"/>
</dbReference>
<evidence type="ECO:0000313" key="1">
    <source>
        <dbReference type="EMBL" id="TCV93660.1"/>
    </source>
</evidence>
<comment type="caution">
    <text evidence="1">The sequence shown here is derived from an EMBL/GenBank/DDBJ whole genome shotgun (WGS) entry which is preliminary data.</text>
</comment>
<dbReference type="InterPro" id="IPR052534">
    <property type="entry name" value="Extracell_DNA_Util/SecSys_Comp"/>
</dbReference>
<sequence>MYMVNILPWRKRLKRRRRLLFWGMLAAQISLVAAFGAVQAYGLRQERSALSRRLADVDRRLHELAAAELRLPIPGAPADYRAIKDNNRHYLRIAAKLPQLLPPGLWLTGLSQRDGCLRLSGRGTAQDDFSLAHRRLAASPLFTALKWQEIIRQQDGSYLFKLDLYWPLHGGGDERN</sequence>
<dbReference type="PANTHER" id="PTHR40278">
    <property type="entry name" value="DNA UTILIZATION PROTEIN HOFN"/>
    <property type="match status" value="1"/>
</dbReference>
<name>A0A4R3YMV6_9GAMM</name>
<evidence type="ECO:0000313" key="2">
    <source>
        <dbReference type="Proteomes" id="UP000295719"/>
    </source>
</evidence>
<protein>
    <submittedName>
        <fullName evidence="1">Pilus assembly protein HofN</fullName>
    </submittedName>
</protein>
<dbReference type="EMBL" id="SMCR01000008">
    <property type="protein sequence ID" value="TCV93660.1"/>
    <property type="molecule type" value="Genomic_DNA"/>
</dbReference>
<accession>A0A4R3YMV6</accession>
<reference evidence="1 2" key="1">
    <citation type="submission" date="2019-03" db="EMBL/GenBank/DDBJ databases">
        <title>Genomic Encyclopedia of Type Strains, Phase IV (KMG-IV): sequencing the most valuable type-strain genomes for metagenomic binning, comparative biology and taxonomic classification.</title>
        <authorList>
            <person name="Goeker M."/>
        </authorList>
    </citation>
    <scope>NUCLEOTIDE SEQUENCE [LARGE SCALE GENOMIC DNA]</scope>
    <source>
        <strain evidence="1 2">DSM 19580</strain>
    </source>
</reference>
<dbReference type="RefSeq" id="WP_131866400.1">
    <property type="nucleotide sequence ID" value="NZ_SMCR01000008.1"/>
</dbReference>
<dbReference type="AlphaFoldDB" id="A0A4R3YMV6"/>
<dbReference type="OrthoDB" id="6519106at2"/>
<dbReference type="PANTHER" id="PTHR40278:SF1">
    <property type="entry name" value="DNA UTILIZATION PROTEIN HOFN"/>
    <property type="match status" value="1"/>
</dbReference>
<proteinExistence type="predicted"/>
<dbReference type="Proteomes" id="UP000295719">
    <property type="component" value="Unassembled WGS sequence"/>
</dbReference>
<organism evidence="1 2">
    <name type="scientific">Biostraticola tofi</name>
    <dbReference type="NCBI Taxonomy" id="466109"/>
    <lineage>
        <taxon>Bacteria</taxon>
        <taxon>Pseudomonadati</taxon>
        <taxon>Pseudomonadota</taxon>
        <taxon>Gammaproteobacteria</taxon>
        <taxon>Enterobacterales</taxon>
        <taxon>Bruguierivoracaceae</taxon>
        <taxon>Biostraticola</taxon>
    </lineage>
</organism>
<dbReference type="InterPro" id="IPR007813">
    <property type="entry name" value="PilN"/>
</dbReference>
<gene>
    <name evidence="1" type="ORF">EDC52_10842</name>
</gene>